<reference evidence="2" key="1">
    <citation type="submission" date="2023-06" db="EMBL/GenBank/DDBJ databases">
        <title>Genome-scale phylogeny and comparative genomics of the fungal order Sordariales.</title>
        <authorList>
            <consortium name="Lawrence Berkeley National Laboratory"/>
            <person name="Hensen N."/>
            <person name="Bonometti L."/>
            <person name="Westerberg I."/>
            <person name="Brannstrom I.O."/>
            <person name="Guillou S."/>
            <person name="Cros-Aarteil S."/>
            <person name="Calhoun S."/>
            <person name="Haridas S."/>
            <person name="Kuo A."/>
            <person name="Mondo S."/>
            <person name="Pangilinan J."/>
            <person name="Riley R."/>
            <person name="Labutti K."/>
            <person name="Andreopoulos B."/>
            <person name="Lipzen A."/>
            <person name="Chen C."/>
            <person name="Yanf M."/>
            <person name="Daum C."/>
            <person name="Ng V."/>
            <person name="Clum A."/>
            <person name="Steindorff A."/>
            <person name="Ohm R."/>
            <person name="Martin F."/>
            <person name="Silar P."/>
            <person name="Natvig D."/>
            <person name="Lalanne C."/>
            <person name="Gautier V."/>
            <person name="Ament-Velasquez S.L."/>
            <person name="Kruys A."/>
            <person name="Hutchinson M.I."/>
            <person name="Powell A.J."/>
            <person name="Barry K."/>
            <person name="Miller A.N."/>
            <person name="Grigoriev I.V."/>
            <person name="Debuchy R."/>
            <person name="Gladieux P."/>
            <person name="Thoren M.H."/>
            <person name="Johannesson H."/>
        </authorList>
    </citation>
    <scope>NUCLEOTIDE SEQUENCE</scope>
    <source>
        <strain evidence="2">CBS 540.89</strain>
    </source>
</reference>
<proteinExistence type="predicted"/>
<feature type="region of interest" description="Disordered" evidence="1">
    <location>
        <begin position="200"/>
        <end position="271"/>
    </location>
</feature>
<dbReference type="Proteomes" id="UP001172159">
    <property type="component" value="Unassembled WGS sequence"/>
</dbReference>
<dbReference type="EMBL" id="JAUKTV010000003">
    <property type="protein sequence ID" value="KAK0741658.1"/>
    <property type="molecule type" value="Genomic_DNA"/>
</dbReference>
<feature type="compositionally biased region" description="Polar residues" evidence="1">
    <location>
        <begin position="231"/>
        <end position="246"/>
    </location>
</feature>
<evidence type="ECO:0000313" key="3">
    <source>
        <dbReference type="Proteomes" id="UP001172159"/>
    </source>
</evidence>
<gene>
    <name evidence="2" type="ORF">B0T21DRAFT_390567</name>
</gene>
<evidence type="ECO:0000313" key="2">
    <source>
        <dbReference type="EMBL" id="KAK0741658.1"/>
    </source>
</evidence>
<feature type="compositionally biased region" description="Basic residues" evidence="1">
    <location>
        <begin position="247"/>
        <end position="256"/>
    </location>
</feature>
<dbReference type="AlphaFoldDB" id="A0AA40K0P8"/>
<sequence length="379" mass="41920">MTPTQPPAMVVVRASVLCEPEVAKGYQDKNCRCRNCRNISPAEKGFIPLFVACVSMSGPVDTHDVLEAKLKQTRDVPWHHLTIVRRRPAIEARNFNGHLDRYECRNGGVYSEVEFATKAMQRNDSSGPKAVLVINKHTAQKTPALTGQFVTSPKRDLTSGNEGKLRWPIACVDVSVSTGATGFVYTPLVISGDRYYLSSLPRGRPPNFSAGKTTRTASCEAGPCSKEKTRMSVNQEHQQPSPGKSRIQTKQRKKKPEARQARNFDSNSRWVPATDLPSPYLSFTQDSQSNLAVIDAAYVKIGNQNSQDPGYQRPKPNKLFPHVEQICRGVVLGVGLPLGGFVRMQRENEDRGYRERNSLAGMSSLGSPCVVQQPPLTLR</sequence>
<organism evidence="2 3">
    <name type="scientific">Apiosordaria backusii</name>
    <dbReference type="NCBI Taxonomy" id="314023"/>
    <lineage>
        <taxon>Eukaryota</taxon>
        <taxon>Fungi</taxon>
        <taxon>Dikarya</taxon>
        <taxon>Ascomycota</taxon>
        <taxon>Pezizomycotina</taxon>
        <taxon>Sordariomycetes</taxon>
        <taxon>Sordariomycetidae</taxon>
        <taxon>Sordariales</taxon>
        <taxon>Lasiosphaeriaceae</taxon>
        <taxon>Apiosordaria</taxon>
    </lineage>
</organism>
<comment type="caution">
    <text evidence="2">The sequence shown here is derived from an EMBL/GenBank/DDBJ whole genome shotgun (WGS) entry which is preliminary data.</text>
</comment>
<protein>
    <submittedName>
        <fullName evidence="2">Uncharacterized protein</fullName>
    </submittedName>
</protein>
<accession>A0AA40K0P8</accession>
<name>A0AA40K0P8_9PEZI</name>
<evidence type="ECO:0000256" key="1">
    <source>
        <dbReference type="SAM" id="MobiDB-lite"/>
    </source>
</evidence>
<keyword evidence="3" id="KW-1185">Reference proteome</keyword>